<proteinExistence type="predicted"/>
<keyword evidence="2" id="KW-1185">Reference proteome</keyword>
<accession>A0A4D9D492</accession>
<organism evidence="1 2">
    <name type="scientific">Nannochloropsis salina CCMP1776</name>
    <dbReference type="NCBI Taxonomy" id="1027361"/>
    <lineage>
        <taxon>Eukaryota</taxon>
        <taxon>Sar</taxon>
        <taxon>Stramenopiles</taxon>
        <taxon>Ochrophyta</taxon>
        <taxon>Eustigmatophyceae</taxon>
        <taxon>Eustigmatales</taxon>
        <taxon>Monodopsidaceae</taxon>
        <taxon>Microchloropsis</taxon>
        <taxon>Microchloropsis salina</taxon>
    </lineage>
</organism>
<evidence type="ECO:0008006" key="3">
    <source>
        <dbReference type="Google" id="ProtNLM"/>
    </source>
</evidence>
<evidence type="ECO:0000313" key="2">
    <source>
        <dbReference type="Proteomes" id="UP000355283"/>
    </source>
</evidence>
<sequence>MHQSSVQKEAERPATLRPEPAIFCIKTFMPHPGQENELETRLQKHWDALHAAGLTVPNQEPLFLRSRAGRVLEVFEWKDAEAMDEAHRRGELQDTWKKLLEVGTMVPLASLGECSEPYAHFHVVQPGTHQVKDKMVKIVAVKPHTGKLNDLIAKLKKHDVALRKAGYTTGRPAMHMRGEKEGHVVEVAEWASVQKVKEAQKSDDVHGLWNEFNVSVEHNCPLTCLPEAKDRYSLFPAITLHTMSE</sequence>
<dbReference type="Proteomes" id="UP000355283">
    <property type="component" value="Unassembled WGS sequence"/>
</dbReference>
<name>A0A4D9D492_9STRA</name>
<gene>
    <name evidence="1" type="ORF">NSK_002664</name>
</gene>
<reference evidence="1 2" key="1">
    <citation type="submission" date="2019-01" db="EMBL/GenBank/DDBJ databases">
        <title>Nuclear Genome Assembly of the Microalgal Biofuel strain Nannochloropsis salina CCMP1776.</title>
        <authorList>
            <person name="Hovde B."/>
        </authorList>
    </citation>
    <scope>NUCLEOTIDE SEQUENCE [LARGE SCALE GENOMIC DNA]</scope>
    <source>
        <strain evidence="1 2">CCMP1776</strain>
    </source>
</reference>
<evidence type="ECO:0000313" key="1">
    <source>
        <dbReference type="EMBL" id="TFJ85844.1"/>
    </source>
</evidence>
<comment type="caution">
    <text evidence="1">The sequence shown here is derived from an EMBL/GenBank/DDBJ whole genome shotgun (WGS) entry which is preliminary data.</text>
</comment>
<dbReference type="EMBL" id="SDOX01000010">
    <property type="protein sequence ID" value="TFJ85844.1"/>
    <property type="molecule type" value="Genomic_DNA"/>
</dbReference>
<dbReference type="AlphaFoldDB" id="A0A4D9D492"/>
<dbReference type="OrthoDB" id="10269832at2759"/>
<protein>
    <recommendedName>
        <fullName evidence="3">ABM domain-containing protein</fullName>
    </recommendedName>
</protein>